<reference evidence="1 2" key="1">
    <citation type="submission" date="2023-07" db="EMBL/GenBank/DDBJ databases">
        <title>Genomic Encyclopedia of Type Strains, Phase IV (KMG-IV): sequencing the most valuable type-strain genomes for metagenomic binning, comparative biology and taxonomic classification.</title>
        <authorList>
            <person name="Goeker M."/>
        </authorList>
    </citation>
    <scope>NUCLEOTIDE SEQUENCE [LARGE SCALE GENOMIC DNA]</scope>
    <source>
        <strain evidence="1 2">DSM 1400</strain>
    </source>
</reference>
<name>A0ABU0JTW8_HATLI</name>
<dbReference type="RefSeq" id="WP_307356528.1">
    <property type="nucleotide sequence ID" value="NZ_BAAACJ010000015.1"/>
</dbReference>
<dbReference type="EMBL" id="JAUSWN010000021">
    <property type="protein sequence ID" value="MDQ0480509.1"/>
    <property type="molecule type" value="Genomic_DNA"/>
</dbReference>
<evidence type="ECO:0000313" key="2">
    <source>
        <dbReference type="Proteomes" id="UP001224418"/>
    </source>
</evidence>
<proteinExistence type="predicted"/>
<gene>
    <name evidence="1" type="ORF">QOZ93_002257</name>
</gene>
<sequence>MFELVWKNIIFNEGQIFVTKSNIKFKYKVKGNVIIPDRTNYPLNKNDFKKVYNLLPLDGPGKINNIVRGPSYIWAILNDNRIIE</sequence>
<dbReference type="Proteomes" id="UP001224418">
    <property type="component" value="Unassembled WGS sequence"/>
</dbReference>
<protein>
    <submittedName>
        <fullName evidence="1">Uncharacterized protein</fullName>
    </submittedName>
</protein>
<comment type="caution">
    <text evidence="1">The sequence shown here is derived from an EMBL/GenBank/DDBJ whole genome shotgun (WGS) entry which is preliminary data.</text>
</comment>
<organism evidence="1 2">
    <name type="scientific">Hathewaya limosa</name>
    <name type="common">Clostridium limosum</name>
    <dbReference type="NCBI Taxonomy" id="1536"/>
    <lineage>
        <taxon>Bacteria</taxon>
        <taxon>Bacillati</taxon>
        <taxon>Bacillota</taxon>
        <taxon>Clostridia</taxon>
        <taxon>Eubacteriales</taxon>
        <taxon>Clostridiaceae</taxon>
        <taxon>Hathewaya</taxon>
    </lineage>
</organism>
<keyword evidence="2" id="KW-1185">Reference proteome</keyword>
<evidence type="ECO:0000313" key="1">
    <source>
        <dbReference type="EMBL" id="MDQ0480509.1"/>
    </source>
</evidence>
<accession>A0ABU0JTW8</accession>